<dbReference type="InterPro" id="IPR002033">
    <property type="entry name" value="TatC"/>
</dbReference>
<keyword evidence="3 5" id="KW-1133">Transmembrane helix</keyword>
<evidence type="ECO:0000256" key="1">
    <source>
        <dbReference type="ARBA" id="ARBA00004141"/>
    </source>
</evidence>
<feature type="transmembrane region" description="Helical" evidence="5">
    <location>
        <begin position="20"/>
        <end position="41"/>
    </location>
</feature>
<organism evidence="6 7">
    <name type="scientific">Priestia taiwanensis</name>
    <dbReference type="NCBI Taxonomy" id="1347902"/>
    <lineage>
        <taxon>Bacteria</taxon>
        <taxon>Bacillati</taxon>
        <taxon>Bacillota</taxon>
        <taxon>Bacilli</taxon>
        <taxon>Bacillales</taxon>
        <taxon>Bacillaceae</taxon>
        <taxon>Priestia</taxon>
    </lineage>
</organism>
<dbReference type="GO" id="GO:0033281">
    <property type="term" value="C:TAT protein transport complex"/>
    <property type="evidence" value="ECO:0007669"/>
    <property type="project" value="UniProtKB-UniRule"/>
</dbReference>
<proteinExistence type="inferred from homology"/>
<dbReference type="AlphaFoldDB" id="A0A917AKJ6"/>
<dbReference type="HAMAP" id="MF_00902">
    <property type="entry name" value="TatC"/>
    <property type="match status" value="1"/>
</dbReference>
<feature type="transmembrane region" description="Helical" evidence="5">
    <location>
        <begin position="61"/>
        <end position="88"/>
    </location>
</feature>
<dbReference type="GO" id="GO:0009977">
    <property type="term" value="F:proton motive force dependent protein transmembrane transporter activity"/>
    <property type="evidence" value="ECO:0007669"/>
    <property type="project" value="TreeGrafter"/>
</dbReference>
<keyword evidence="4 5" id="KW-0472">Membrane</keyword>
<feature type="transmembrane region" description="Helical" evidence="5">
    <location>
        <begin position="147"/>
        <end position="176"/>
    </location>
</feature>
<dbReference type="GO" id="GO:0065002">
    <property type="term" value="P:intracellular protein transmembrane transport"/>
    <property type="evidence" value="ECO:0007669"/>
    <property type="project" value="TreeGrafter"/>
</dbReference>
<dbReference type="PRINTS" id="PR01840">
    <property type="entry name" value="TATCFAMILY"/>
</dbReference>
<dbReference type="EMBL" id="BMFK01000001">
    <property type="protein sequence ID" value="GGE59272.1"/>
    <property type="molecule type" value="Genomic_DNA"/>
</dbReference>
<comment type="subunit">
    <text evidence="5">Forms a complex with TatA.</text>
</comment>
<evidence type="ECO:0000313" key="7">
    <source>
        <dbReference type="Proteomes" id="UP000605259"/>
    </source>
</evidence>
<name>A0A917AKJ6_9BACI</name>
<keyword evidence="5" id="KW-1003">Cell membrane</keyword>
<feature type="transmembrane region" description="Helical" evidence="5">
    <location>
        <begin position="100"/>
        <end position="127"/>
    </location>
</feature>
<dbReference type="PANTHER" id="PTHR30371">
    <property type="entry name" value="SEC-INDEPENDENT PROTEIN TRANSLOCASE PROTEIN TATC"/>
    <property type="match status" value="1"/>
</dbReference>
<evidence type="ECO:0000313" key="6">
    <source>
        <dbReference type="EMBL" id="GGE59272.1"/>
    </source>
</evidence>
<evidence type="ECO:0000256" key="3">
    <source>
        <dbReference type="ARBA" id="ARBA00022989"/>
    </source>
</evidence>
<dbReference type="Proteomes" id="UP000605259">
    <property type="component" value="Unassembled WGS sequence"/>
</dbReference>
<comment type="caution">
    <text evidence="6">The sequence shown here is derived from an EMBL/GenBank/DDBJ whole genome shotgun (WGS) entry which is preliminary data.</text>
</comment>
<dbReference type="NCBIfam" id="TIGR00945">
    <property type="entry name" value="tatC"/>
    <property type="match status" value="1"/>
</dbReference>
<sequence length="248" mass="28874">MNEQEMTVIDHLGELRKRLIYTALAFLVFIIVGFVYTKEIYHFLIKDLGQPLTAIGPSEILWVHFMIAAVFAFILTIPFAAYQIWAFVSPALKPQEKRKTIWFIPALFMLFLLGLAFGYFVILPIVLKFLMNLGEDMFNVMFTAEKYFSFVFNMTIPFAVLFELPLVIMFLTAIGILNPMYLAKVRRYAYFILIIIAVCITPPDFISDFLVAIPLLIVYEISISVSKITYKRRMKRMIQEQEDFTHNE</sequence>
<protein>
    <recommendedName>
        <fullName evidence="5">Sec-independent protein translocase protein TatC</fullName>
    </recommendedName>
</protein>
<comment type="function">
    <text evidence="5">Part of the twin-arginine translocation (Tat) system that transports large folded proteins containing a characteristic twin-arginine motif in their signal peptide across membranes.</text>
</comment>
<keyword evidence="2 5" id="KW-0812">Transmembrane</keyword>
<dbReference type="GO" id="GO:0043953">
    <property type="term" value="P:protein transport by the Tat complex"/>
    <property type="evidence" value="ECO:0007669"/>
    <property type="project" value="UniProtKB-UniRule"/>
</dbReference>
<comment type="subcellular location">
    <subcellularLocation>
        <location evidence="5">Cell membrane</location>
        <topology evidence="5">Multi-pass membrane protein</topology>
    </subcellularLocation>
    <subcellularLocation>
        <location evidence="1">Membrane</location>
        <topology evidence="1">Multi-pass membrane protein</topology>
    </subcellularLocation>
</comment>
<gene>
    <name evidence="5 6" type="primary">tatC</name>
    <name evidence="6" type="ORF">GCM10007140_06990</name>
</gene>
<evidence type="ECO:0000256" key="5">
    <source>
        <dbReference type="HAMAP-Rule" id="MF_00902"/>
    </source>
</evidence>
<keyword evidence="5" id="KW-0813">Transport</keyword>
<comment type="similarity">
    <text evidence="5">Belongs to the TatC family.</text>
</comment>
<dbReference type="PANTHER" id="PTHR30371:SF4">
    <property type="entry name" value="SEC-INDEPENDENT PROTEIN TRANSLOCASE PROTEIN TATCD"/>
    <property type="match status" value="1"/>
</dbReference>
<reference evidence="6" key="2">
    <citation type="submission" date="2020-09" db="EMBL/GenBank/DDBJ databases">
        <authorList>
            <person name="Sun Q."/>
            <person name="Zhou Y."/>
        </authorList>
    </citation>
    <scope>NUCLEOTIDE SEQUENCE</scope>
    <source>
        <strain evidence="6">CGMCC 1.12698</strain>
    </source>
</reference>
<evidence type="ECO:0000256" key="4">
    <source>
        <dbReference type="ARBA" id="ARBA00023136"/>
    </source>
</evidence>
<evidence type="ECO:0000256" key="2">
    <source>
        <dbReference type="ARBA" id="ARBA00022692"/>
    </source>
</evidence>
<keyword evidence="5" id="KW-0653">Protein transport</keyword>
<feature type="transmembrane region" description="Helical" evidence="5">
    <location>
        <begin position="188"/>
        <end position="206"/>
    </location>
</feature>
<dbReference type="Pfam" id="PF00902">
    <property type="entry name" value="TatC"/>
    <property type="match status" value="1"/>
</dbReference>
<reference evidence="6" key="1">
    <citation type="journal article" date="2014" name="Int. J. Syst. Evol. Microbiol.">
        <title>Complete genome sequence of Corynebacterium casei LMG S-19264T (=DSM 44701T), isolated from a smear-ripened cheese.</title>
        <authorList>
            <consortium name="US DOE Joint Genome Institute (JGI-PGF)"/>
            <person name="Walter F."/>
            <person name="Albersmeier A."/>
            <person name="Kalinowski J."/>
            <person name="Ruckert C."/>
        </authorList>
    </citation>
    <scope>NUCLEOTIDE SEQUENCE</scope>
    <source>
        <strain evidence="6">CGMCC 1.12698</strain>
    </source>
</reference>
<keyword evidence="7" id="KW-1185">Reference proteome</keyword>
<accession>A0A917AKJ6</accession>
<keyword evidence="5" id="KW-0811">Translocation</keyword>
<feature type="transmembrane region" description="Helical" evidence="5">
    <location>
        <begin position="212"/>
        <end position="230"/>
    </location>
</feature>